<gene>
    <name evidence="1" type="ORF">N4J17_06985</name>
</gene>
<evidence type="ECO:0000313" key="1">
    <source>
        <dbReference type="EMBL" id="WWF03353.1"/>
    </source>
</evidence>
<protein>
    <submittedName>
        <fullName evidence="1">Uncharacterized protein</fullName>
    </submittedName>
</protein>
<dbReference type="RefSeq" id="WP_198323482.1">
    <property type="nucleotide sequence ID" value="NZ_CP104311.1"/>
</dbReference>
<dbReference type="Proteomes" id="UP001359308">
    <property type="component" value="Chromosome"/>
</dbReference>
<reference evidence="1 2" key="1">
    <citation type="submission" date="2022-09" db="EMBL/GenBank/DDBJ databases">
        <authorList>
            <person name="Giprobiosintez L."/>
        </authorList>
    </citation>
    <scope>NUCLEOTIDE SEQUENCE [LARGE SCALE GENOMIC DNA]</scope>
    <source>
        <strain evidence="2">VKPM-B-12549 (GBS-15)</strain>
    </source>
</reference>
<organism evidence="1 2">
    <name type="scientific">Methylococcus capsulatus</name>
    <dbReference type="NCBI Taxonomy" id="414"/>
    <lineage>
        <taxon>Bacteria</taxon>
        <taxon>Pseudomonadati</taxon>
        <taxon>Pseudomonadota</taxon>
        <taxon>Gammaproteobacteria</taxon>
        <taxon>Methylococcales</taxon>
        <taxon>Methylococcaceae</taxon>
        <taxon>Methylococcus</taxon>
    </lineage>
</organism>
<name>A0ABZ2FA32_METCP</name>
<keyword evidence="2" id="KW-1185">Reference proteome</keyword>
<dbReference type="EMBL" id="CP104311">
    <property type="protein sequence ID" value="WWF03353.1"/>
    <property type="molecule type" value="Genomic_DNA"/>
</dbReference>
<accession>A0ABZ2FA32</accession>
<proteinExistence type="predicted"/>
<sequence>MQSVTDKLRTKLSTDSVDITGGSSIDFHSRQDLDFLPMTGYGVASVEPKIFVEQRDAFSWRAEQGNRSRRFPGCGGARRRQSFAATGPQKCILSTAWKNQKFVIHFGQTNPARVL</sequence>
<evidence type="ECO:0000313" key="2">
    <source>
        <dbReference type="Proteomes" id="UP001359308"/>
    </source>
</evidence>